<dbReference type="eggNOG" id="ENOG502QRNQ">
    <property type="taxonomic scope" value="Eukaryota"/>
</dbReference>
<reference evidence="4" key="1">
    <citation type="submission" date="2010-07" db="EMBL/GenBank/DDBJ databases">
        <title>The genome sequence of Gaeumannomyces graminis var. tritici strain R3-111a-1.</title>
        <authorList>
            <consortium name="The Broad Institute Genome Sequencing Platform"/>
            <person name="Ma L.-J."/>
            <person name="Dead R."/>
            <person name="Young S."/>
            <person name="Zeng Q."/>
            <person name="Koehrsen M."/>
            <person name="Alvarado L."/>
            <person name="Berlin A."/>
            <person name="Chapman S.B."/>
            <person name="Chen Z."/>
            <person name="Freedman E."/>
            <person name="Gellesch M."/>
            <person name="Goldberg J."/>
            <person name="Griggs A."/>
            <person name="Gujja S."/>
            <person name="Heilman E.R."/>
            <person name="Heiman D."/>
            <person name="Hepburn T."/>
            <person name="Howarth C."/>
            <person name="Jen D."/>
            <person name="Larson L."/>
            <person name="Mehta T."/>
            <person name="Neiman D."/>
            <person name="Pearson M."/>
            <person name="Roberts A."/>
            <person name="Saif S."/>
            <person name="Shea T."/>
            <person name="Shenoy N."/>
            <person name="Sisk P."/>
            <person name="Stolte C."/>
            <person name="Sykes S."/>
            <person name="Walk T."/>
            <person name="White J."/>
            <person name="Yandava C."/>
            <person name="Haas B."/>
            <person name="Nusbaum C."/>
            <person name="Birren B."/>
        </authorList>
    </citation>
    <scope>NUCLEOTIDE SEQUENCE [LARGE SCALE GENOMIC DNA]</scope>
    <source>
        <strain evidence="4">R3-111a-1</strain>
    </source>
</reference>
<accession>J3PJL3</accession>
<evidence type="ECO:0000313" key="4">
    <source>
        <dbReference type="Proteomes" id="UP000006039"/>
    </source>
</evidence>
<reference evidence="3" key="5">
    <citation type="submission" date="2018-04" db="UniProtKB">
        <authorList>
            <consortium name="EnsemblFungi"/>
        </authorList>
    </citation>
    <scope>IDENTIFICATION</scope>
    <source>
        <strain evidence="3">R3-111a-1</strain>
    </source>
</reference>
<dbReference type="RefSeq" id="XP_009229880.1">
    <property type="nucleotide sequence ID" value="XM_009231616.1"/>
</dbReference>
<dbReference type="VEuPathDB" id="FungiDB:GGTG_13699"/>
<name>J3PJL3_GAET3</name>
<evidence type="ECO:0008006" key="5">
    <source>
        <dbReference type="Google" id="ProtNLM"/>
    </source>
</evidence>
<keyword evidence="4" id="KW-1185">Reference proteome</keyword>
<reference evidence="2" key="3">
    <citation type="submission" date="2010-09" db="EMBL/GenBank/DDBJ databases">
        <title>Annotation of Gaeumannomyces graminis var. tritici R3-111a-1.</title>
        <authorList>
            <consortium name="The Broad Institute Genome Sequencing Platform"/>
            <person name="Ma L.-J."/>
            <person name="Dead R."/>
            <person name="Young S.K."/>
            <person name="Zeng Q."/>
            <person name="Gargeya S."/>
            <person name="Fitzgerald M."/>
            <person name="Haas B."/>
            <person name="Abouelleil A."/>
            <person name="Alvarado L."/>
            <person name="Arachchi H.M."/>
            <person name="Berlin A."/>
            <person name="Brown A."/>
            <person name="Chapman S.B."/>
            <person name="Chen Z."/>
            <person name="Dunbar C."/>
            <person name="Freedman E."/>
            <person name="Gearin G."/>
            <person name="Gellesch M."/>
            <person name="Goldberg J."/>
            <person name="Griggs A."/>
            <person name="Gujja S."/>
            <person name="Heiman D."/>
            <person name="Howarth C."/>
            <person name="Larson L."/>
            <person name="Lui A."/>
            <person name="MacDonald P.J.P."/>
            <person name="Mehta T."/>
            <person name="Montmayeur A."/>
            <person name="Murphy C."/>
            <person name="Neiman D."/>
            <person name="Pearson M."/>
            <person name="Priest M."/>
            <person name="Roberts A."/>
            <person name="Saif S."/>
            <person name="Shea T."/>
            <person name="Shenoy N."/>
            <person name="Sisk P."/>
            <person name="Stolte C."/>
            <person name="Sykes S."/>
            <person name="Yandava C."/>
            <person name="Wortman J."/>
            <person name="Nusbaum C."/>
            <person name="Birren B."/>
        </authorList>
    </citation>
    <scope>NUCLEOTIDE SEQUENCE</scope>
    <source>
        <strain evidence="2">R3-111a-1</strain>
    </source>
</reference>
<dbReference type="PANTHER" id="PTHR36512:SF3">
    <property type="entry name" value="BLR5678 PROTEIN"/>
    <property type="match status" value="1"/>
</dbReference>
<proteinExistence type="inferred from homology"/>
<organism evidence="2">
    <name type="scientific">Gaeumannomyces tritici (strain R3-111a-1)</name>
    <name type="common">Wheat and barley take-all root rot fungus</name>
    <name type="synonym">Gaeumannomyces graminis var. tritici</name>
    <dbReference type="NCBI Taxonomy" id="644352"/>
    <lineage>
        <taxon>Eukaryota</taxon>
        <taxon>Fungi</taxon>
        <taxon>Dikarya</taxon>
        <taxon>Ascomycota</taxon>
        <taxon>Pezizomycotina</taxon>
        <taxon>Sordariomycetes</taxon>
        <taxon>Sordariomycetidae</taxon>
        <taxon>Magnaporthales</taxon>
        <taxon>Magnaporthaceae</taxon>
        <taxon>Gaeumannomyces</taxon>
    </lineage>
</organism>
<evidence type="ECO:0000256" key="1">
    <source>
        <dbReference type="ARBA" id="ARBA00007068"/>
    </source>
</evidence>
<dbReference type="AlphaFoldDB" id="J3PJL3"/>
<dbReference type="PANTHER" id="PTHR36512">
    <property type="entry name" value="D-AMINOPEPTIDASE"/>
    <property type="match status" value="1"/>
</dbReference>
<protein>
    <recommendedName>
        <fullName evidence="5">Peptidase family T4</fullName>
    </recommendedName>
</protein>
<dbReference type="OrthoDB" id="2107894at2759"/>
<sequence>MSAKPLRQRVRALLPDLHLGFHPPGRLNSITDVPGVLVHTTTIRGPPNPDPARPASVINTGLTAILPRRDWLDSACYAATHTFNGAGELTGAHWIRETGLLASPIVLTGTFSVGAAHEGVYRHAIRERAGEDGIADVALLPVVGETYDGFLNDGAAMAVRPEMVVAAIDAASADAVPEGNTGGGTGMVTMGFKAGTGSASRVVRGAVRGAPRDFVVGALVQSNFGKMNDLHFGSVPVGRVLAREAGEEERRRRAAGNEDRVGDGSIIAVLATDAPLHPAQLRRLAKRATVGLARAGGFGSNFSGDIFLAFSTAAAVEANPAVPEGMTPMEAKFVARVDQAVDVVQDATINGLFEAAAEAVHESILNALCMAEDTVGPRGNRMDAIDLDKVTRIVERYFSGI</sequence>
<dbReference type="InterPro" id="IPR016117">
    <property type="entry name" value="ArgJ-like_dom_sf"/>
</dbReference>
<dbReference type="Pfam" id="PF03576">
    <property type="entry name" value="Peptidase_S58"/>
    <property type="match status" value="1"/>
</dbReference>
<evidence type="ECO:0000313" key="2">
    <source>
        <dbReference type="EMBL" id="EJT68734.1"/>
    </source>
</evidence>
<dbReference type="InterPro" id="IPR005321">
    <property type="entry name" value="Peptidase_S58_DmpA"/>
</dbReference>
<dbReference type="HOGENOM" id="CLU_024709_0_0_1"/>
<dbReference type="Gene3D" id="3.60.70.12">
    <property type="entry name" value="L-amino peptidase D-ALA esterase/amidase"/>
    <property type="match status" value="1"/>
</dbReference>
<comment type="similarity">
    <text evidence="1">Belongs to the peptidase S58 family.</text>
</comment>
<reference evidence="3" key="4">
    <citation type="journal article" date="2015" name="G3 (Bethesda)">
        <title>Genome sequences of three phytopathogenic species of the Magnaporthaceae family of fungi.</title>
        <authorList>
            <person name="Okagaki L.H."/>
            <person name="Nunes C.C."/>
            <person name="Sailsbery J."/>
            <person name="Clay B."/>
            <person name="Brown D."/>
            <person name="John T."/>
            <person name="Oh Y."/>
            <person name="Young N."/>
            <person name="Fitzgerald M."/>
            <person name="Haas B.J."/>
            <person name="Zeng Q."/>
            <person name="Young S."/>
            <person name="Adiconis X."/>
            <person name="Fan L."/>
            <person name="Levin J.Z."/>
            <person name="Mitchell T.K."/>
            <person name="Okubara P.A."/>
            <person name="Farman M.L."/>
            <person name="Kohn L.M."/>
            <person name="Birren B."/>
            <person name="Ma L.-J."/>
            <person name="Dean R.A."/>
        </authorList>
    </citation>
    <scope>NUCLEOTIDE SEQUENCE</scope>
    <source>
        <strain evidence="3">R3-111a-1</strain>
    </source>
</reference>
<dbReference type="GO" id="GO:0004177">
    <property type="term" value="F:aminopeptidase activity"/>
    <property type="evidence" value="ECO:0007669"/>
    <property type="project" value="TreeGrafter"/>
</dbReference>
<dbReference type="GeneID" id="20354157"/>
<dbReference type="EMBL" id="GL385430">
    <property type="protein sequence ID" value="EJT68734.1"/>
    <property type="molecule type" value="Genomic_DNA"/>
</dbReference>
<dbReference type="SUPFAM" id="SSF56266">
    <property type="entry name" value="DmpA/ArgJ-like"/>
    <property type="match status" value="1"/>
</dbReference>
<gene>
    <name evidence="3" type="primary">20354157</name>
    <name evidence="2" type="ORF">GGTG_13699</name>
</gene>
<reference evidence="2" key="2">
    <citation type="submission" date="2010-07" db="EMBL/GenBank/DDBJ databases">
        <authorList>
            <consortium name="The Broad Institute Genome Sequencing Platform"/>
            <consortium name="Broad Institute Genome Sequencing Center for Infectious Disease"/>
            <person name="Ma L.-J."/>
            <person name="Dead R."/>
            <person name="Young S."/>
            <person name="Zeng Q."/>
            <person name="Koehrsen M."/>
            <person name="Alvarado L."/>
            <person name="Berlin A."/>
            <person name="Chapman S.B."/>
            <person name="Chen Z."/>
            <person name="Freedman E."/>
            <person name="Gellesch M."/>
            <person name="Goldberg J."/>
            <person name="Griggs A."/>
            <person name="Gujja S."/>
            <person name="Heilman E.R."/>
            <person name="Heiman D."/>
            <person name="Hepburn T."/>
            <person name="Howarth C."/>
            <person name="Jen D."/>
            <person name="Larson L."/>
            <person name="Mehta T."/>
            <person name="Neiman D."/>
            <person name="Pearson M."/>
            <person name="Roberts A."/>
            <person name="Saif S."/>
            <person name="Shea T."/>
            <person name="Shenoy N."/>
            <person name="Sisk P."/>
            <person name="Stolte C."/>
            <person name="Sykes S."/>
            <person name="Walk T."/>
            <person name="White J."/>
            <person name="Yandava C."/>
            <person name="Haas B."/>
            <person name="Nusbaum C."/>
            <person name="Birren B."/>
        </authorList>
    </citation>
    <scope>NUCLEOTIDE SEQUENCE</scope>
    <source>
        <strain evidence="2">R3-111a-1</strain>
    </source>
</reference>
<dbReference type="Proteomes" id="UP000006039">
    <property type="component" value="Unassembled WGS sequence"/>
</dbReference>
<dbReference type="EnsemblFungi" id="EJT68734">
    <property type="protein sequence ID" value="EJT68734"/>
    <property type="gene ID" value="GGTG_13699"/>
</dbReference>
<evidence type="ECO:0000313" key="3">
    <source>
        <dbReference type="EnsemblFungi" id="EJT68734"/>
    </source>
</evidence>
<dbReference type="FunFam" id="3.60.70.12:FF:000004">
    <property type="entry name" value="Beta-peptidyl aminopeptidase BapA"/>
    <property type="match status" value="1"/>
</dbReference>